<feature type="domain" description="GST N-terminal" evidence="1">
    <location>
        <begin position="1"/>
        <end position="86"/>
    </location>
</feature>
<organism evidence="3 4">
    <name type="scientific">Bosea vaviloviae</name>
    <dbReference type="NCBI Taxonomy" id="1526658"/>
    <lineage>
        <taxon>Bacteria</taxon>
        <taxon>Pseudomonadati</taxon>
        <taxon>Pseudomonadota</taxon>
        <taxon>Alphaproteobacteria</taxon>
        <taxon>Hyphomicrobiales</taxon>
        <taxon>Boseaceae</taxon>
        <taxon>Bosea</taxon>
    </lineage>
</organism>
<dbReference type="PATRIC" id="fig|1526658.3.peg.4619"/>
<gene>
    <name evidence="3" type="ORF">AE618_16220</name>
</gene>
<dbReference type="GO" id="GO:0016740">
    <property type="term" value="F:transferase activity"/>
    <property type="evidence" value="ECO:0007669"/>
    <property type="project" value="UniProtKB-KW"/>
</dbReference>
<dbReference type="Gene3D" id="1.20.1050.10">
    <property type="match status" value="1"/>
</dbReference>
<dbReference type="InterPro" id="IPR040079">
    <property type="entry name" value="Glutathione_S-Trfase"/>
</dbReference>
<dbReference type="SUPFAM" id="SSF47616">
    <property type="entry name" value="GST C-terminal domain-like"/>
    <property type="match status" value="1"/>
</dbReference>
<sequence length="212" mass="23240">MMEVHAFATPNSVKVPIALEEMGVAYALKRVNIRQGEQKTSAFLALNPNAKVPVLIDPQGPTGTAVTLTESAAILVYLAEKTGMLLPAAGIDRARVFEQLFFHASTLGPAFGNAGFFKRLVSEPQPLAEARFAAEAGRVLDLLEVMLGERRFMAGDDYSIADIAHFGWLWRREFSGMSFDGRPHLARWFEGIAERPAVRRALARVEALISQA</sequence>
<dbReference type="Pfam" id="PF00043">
    <property type="entry name" value="GST_C"/>
    <property type="match status" value="1"/>
</dbReference>
<evidence type="ECO:0000259" key="1">
    <source>
        <dbReference type="PROSITE" id="PS50404"/>
    </source>
</evidence>
<dbReference type="OrthoDB" id="9803562at2"/>
<keyword evidence="4" id="KW-1185">Reference proteome</keyword>
<dbReference type="Pfam" id="PF13409">
    <property type="entry name" value="GST_N_2"/>
    <property type="match status" value="1"/>
</dbReference>
<dbReference type="InterPro" id="IPR004045">
    <property type="entry name" value="Glutathione_S-Trfase_N"/>
</dbReference>
<name>A0A0N0MAV7_9HYPH</name>
<evidence type="ECO:0000313" key="3">
    <source>
        <dbReference type="EMBL" id="KPH80114.1"/>
    </source>
</evidence>
<protein>
    <submittedName>
        <fullName evidence="3">Glutathione S-transferase</fullName>
    </submittedName>
</protein>
<dbReference type="InterPro" id="IPR010987">
    <property type="entry name" value="Glutathione-S-Trfase_C-like"/>
</dbReference>
<accession>A0A0N0MAV7</accession>
<dbReference type="SFLD" id="SFLDG00358">
    <property type="entry name" value="Main_(cytGST)"/>
    <property type="match status" value="1"/>
</dbReference>
<dbReference type="PANTHER" id="PTHR44051:SF8">
    <property type="entry name" value="GLUTATHIONE S-TRANSFERASE GSTA"/>
    <property type="match status" value="1"/>
</dbReference>
<evidence type="ECO:0000313" key="4">
    <source>
        <dbReference type="Proteomes" id="UP000037822"/>
    </source>
</evidence>
<dbReference type="SFLD" id="SFLDS00019">
    <property type="entry name" value="Glutathione_Transferase_(cytos"/>
    <property type="match status" value="1"/>
</dbReference>
<dbReference type="SUPFAM" id="SSF52833">
    <property type="entry name" value="Thioredoxin-like"/>
    <property type="match status" value="1"/>
</dbReference>
<dbReference type="PROSITE" id="PS50404">
    <property type="entry name" value="GST_NTER"/>
    <property type="match status" value="1"/>
</dbReference>
<dbReference type="Proteomes" id="UP000037822">
    <property type="component" value="Unassembled WGS sequence"/>
</dbReference>
<proteinExistence type="predicted"/>
<dbReference type="InterPro" id="IPR036282">
    <property type="entry name" value="Glutathione-S-Trfase_C_sf"/>
</dbReference>
<dbReference type="CDD" id="cd03048">
    <property type="entry name" value="GST_N_Ure2p_like"/>
    <property type="match status" value="1"/>
</dbReference>
<dbReference type="AlphaFoldDB" id="A0A0N0MAV7"/>
<dbReference type="EMBL" id="LGSZ01000047">
    <property type="protein sequence ID" value="KPH80114.1"/>
    <property type="molecule type" value="Genomic_DNA"/>
</dbReference>
<dbReference type="PROSITE" id="PS50405">
    <property type="entry name" value="GST_CTER"/>
    <property type="match status" value="1"/>
</dbReference>
<dbReference type="Gene3D" id="3.40.30.10">
    <property type="entry name" value="Glutaredoxin"/>
    <property type="match status" value="1"/>
</dbReference>
<evidence type="ECO:0000259" key="2">
    <source>
        <dbReference type="PROSITE" id="PS50405"/>
    </source>
</evidence>
<dbReference type="InterPro" id="IPR004046">
    <property type="entry name" value="GST_C"/>
</dbReference>
<reference evidence="3 4" key="1">
    <citation type="submission" date="2015-07" db="EMBL/GenBank/DDBJ databases">
        <title>Whole genome sequencing of Bosea vaviloviae isolated from cave pool.</title>
        <authorList>
            <person name="Tan N.E.H."/>
            <person name="Lee Y.P."/>
            <person name="Gan H.M."/>
            <person name="Barton H."/>
            <person name="Savka M.A."/>
        </authorList>
    </citation>
    <scope>NUCLEOTIDE SEQUENCE [LARGE SCALE GENOMIC DNA]</scope>
    <source>
        <strain evidence="3 4">SD260</strain>
    </source>
</reference>
<comment type="caution">
    <text evidence="3">The sequence shown here is derived from an EMBL/GenBank/DDBJ whole genome shotgun (WGS) entry which is preliminary data.</text>
</comment>
<dbReference type="InterPro" id="IPR036249">
    <property type="entry name" value="Thioredoxin-like_sf"/>
</dbReference>
<dbReference type="SFLD" id="SFLDG01151">
    <property type="entry name" value="Main.2:_Nu-like"/>
    <property type="match status" value="1"/>
</dbReference>
<dbReference type="PANTHER" id="PTHR44051">
    <property type="entry name" value="GLUTATHIONE S-TRANSFERASE-RELATED"/>
    <property type="match status" value="1"/>
</dbReference>
<feature type="domain" description="GST C-terminal" evidence="2">
    <location>
        <begin position="89"/>
        <end position="212"/>
    </location>
</feature>
<keyword evidence="3" id="KW-0808">Transferase</keyword>